<gene>
    <name evidence="1" type="ORF">SCLCIDRAFT_1220262</name>
</gene>
<keyword evidence="2" id="KW-1185">Reference proteome</keyword>
<dbReference type="HOGENOM" id="CLU_2905460_0_0_1"/>
<proteinExistence type="predicted"/>
<dbReference type="AlphaFoldDB" id="A0A0C2Z3T1"/>
<organism evidence="1 2">
    <name type="scientific">Scleroderma citrinum Foug A</name>
    <dbReference type="NCBI Taxonomy" id="1036808"/>
    <lineage>
        <taxon>Eukaryota</taxon>
        <taxon>Fungi</taxon>
        <taxon>Dikarya</taxon>
        <taxon>Basidiomycota</taxon>
        <taxon>Agaricomycotina</taxon>
        <taxon>Agaricomycetes</taxon>
        <taxon>Agaricomycetidae</taxon>
        <taxon>Boletales</taxon>
        <taxon>Sclerodermatineae</taxon>
        <taxon>Sclerodermataceae</taxon>
        <taxon>Scleroderma</taxon>
    </lineage>
</organism>
<dbReference type="EMBL" id="KN822114">
    <property type="protein sequence ID" value="KIM56578.1"/>
    <property type="molecule type" value="Genomic_DNA"/>
</dbReference>
<reference evidence="1 2" key="1">
    <citation type="submission" date="2014-04" db="EMBL/GenBank/DDBJ databases">
        <authorList>
            <consortium name="DOE Joint Genome Institute"/>
            <person name="Kuo A."/>
            <person name="Kohler A."/>
            <person name="Nagy L.G."/>
            <person name="Floudas D."/>
            <person name="Copeland A."/>
            <person name="Barry K.W."/>
            <person name="Cichocki N."/>
            <person name="Veneault-Fourrey C."/>
            <person name="LaButti K."/>
            <person name="Lindquist E.A."/>
            <person name="Lipzen A."/>
            <person name="Lundell T."/>
            <person name="Morin E."/>
            <person name="Murat C."/>
            <person name="Sun H."/>
            <person name="Tunlid A."/>
            <person name="Henrissat B."/>
            <person name="Grigoriev I.V."/>
            <person name="Hibbett D.S."/>
            <person name="Martin F."/>
            <person name="Nordberg H.P."/>
            <person name="Cantor M.N."/>
            <person name="Hua S.X."/>
        </authorList>
    </citation>
    <scope>NUCLEOTIDE SEQUENCE [LARGE SCALE GENOMIC DNA]</scope>
    <source>
        <strain evidence="1 2">Foug A</strain>
    </source>
</reference>
<dbReference type="Proteomes" id="UP000053989">
    <property type="component" value="Unassembled WGS sequence"/>
</dbReference>
<evidence type="ECO:0000313" key="1">
    <source>
        <dbReference type="EMBL" id="KIM56578.1"/>
    </source>
</evidence>
<dbReference type="InParanoid" id="A0A0C2Z3T1"/>
<name>A0A0C2Z3T1_9AGAM</name>
<sequence>MLHPHMCKLDAGDSMSTKTKIKTIDGARDSWSRPVDELATAQLSTSLCACCRAEYRCHDEGV</sequence>
<protein>
    <submittedName>
        <fullName evidence="1">Uncharacterized protein</fullName>
    </submittedName>
</protein>
<reference evidence="2" key="2">
    <citation type="submission" date="2015-01" db="EMBL/GenBank/DDBJ databases">
        <title>Evolutionary Origins and Diversification of the Mycorrhizal Mutualists.</title>
        <authorList>
            <consortium name="DOE Joint Genome Institute"/>
            <consortium name="Mycorrhizal Genomics Consortium"/>
            <person name="Kohler A."/>
            <person name="Kuo A."/>
            <person name="Nagy L.G."/>
            <person name="Floudas D."/>
            <person name="Copeland A."/>
            <person name="Barry K.W."/>
            <person name="Cichocki N."/>
            <person name="Veneault-Fourrey C."/>
            <person name="LaButti K."/>
            <person name="Lindquist E.A."/>
            <person name="Lipzen A."/>
            <person name="Lundell T."/>
            <person name="Morin E."/>
            <person name="Murat C."/>
            <person name="Riley R."/>
            <person name="Ohm R."/>
            <person name="Sun H."/>
            <person name="Tunlid A."/>
            <person name="Henrissat B."/>
            <person name="Grigoriev I.V."/>
            <person name="Hibbett D.S."/>
            <person name="Martin F."/>
        </authorList>
    </citation>
    <scope>NUCLEOTIDE SEQUENCE [LARGE SCALE GENOMIC DNA]</scope>
    <source>
        <strain evidence="2">Foug A</strain>
    </source>
</reference>
<evidence type="ECO:0000313" key="2">
    <source>
        <dbReference type="Proteomes" id="UP000053989"/>
    </source>
</evidence>
<accession>A0A0C2Z3T1</accession>